<comment type="caution">
    <text evidence="3">The sequence shown here is derived from an EMBL/GenBank/DDBJ whole genome shotgun (WGS) entry which is preliminary data.</text>
</comment>
<keyword evidence="1" id="KW-0732">Signal</keyword>
<dbReference type="Pfam" id="PF00497">
    <property type="entry name" value="SBP_bac_3"/>
    <property type="match status" value="1"/>
</dbReference>
<reference evidence="3 4" key="1">
    <citation type="submission" date="2023-07" db="EMBL/GenBank/DDBJ databases">
        <title>Sorghum-associated microbial communities from plants grown in Nebraska, USA.</title>
        <authorList>
            <person name="Schachtman D."/>
        </authorList>
    </citation>
    <scope>NUCLEOTIDE SEQUENCE [LARGE SCALE GENOMIC DNA]</scope>
    <source>
        <strain evidence="3 4">BE308</strain>
    </source>
</reference>
<evidence type="ECO:0000313" key="4">
    <source>
        <dbReference type="Proteomes" id="UP001268089"/>
    </source>
</evidence>
<evidence type="ECO:0000256" key="1">
    <source>
        <dbReference type="ARBA" id="ARBA00022729"/>
    </source>
</evidence>
<dbReference type="SMART" id="SM00062">
    <property type="entry name" value="PBPb"/>
    <property type="match status" value="1"/>
</dbReference>
<evidence type="ECO:0000259" key="2">
    <source>
        <dbReference type="SMART" id="SM00062"/>
    </source>
</evidence>
<dbReference type="RefSeq" id="WP_310345403.1">
    <property type="nucleotide sequence ID" value="NZ_JAVDXO010000010.1"/>
</dbReference>
<dbReference type="Proteomes" id="UP001268089">
    <property type="component" value="Unassembled WGS sequence"/>
</dbReference>
<dbReference type="Gene3D" id="3.40.190.10">
    <property type="entry name" value="Periplasmic binding protein-like II"/>
    <property type="match status" value="2"/>
</dbReference>
<evidence type="ECO:0000313" key="3">
    <source>
        <dbReference type="EMBL" id="MDR7308298.1"/>
    </source>
</evidence>
<dbReference type="InterPro" id="IPR001638">
    <property type="entry name" value="Solute-binding_3/MltF_N"/>
</dbReference>
<dbReference type="PANTHER" id="PTHR35936">
    <property type="entry name" value="MEMBRANE-BOUND LYTIC MUREIN TRANSGLYCOSYLASE F"/>
    <property type="match status" value="1"/>
</dbReference>
<dbReference type="SUPFAM" id="SSF53850">
    <property type="entry name" value="Periplasmic binding protein-like II"/>
    <property type="match status" value="1"/>
</dbReference>
<dbReference type="PANTHER" id="PTHR35936:SF25">
    <property type="entry name" value="ABC TRANSPORTER SUBSTRATE-BINDING PROTEIN"/>
    <property type="match status" value="1"/>
</dbReference>
<feature type="domain" description="Solute-binding protein family 3/N-terminal" evidence="2">
    <location>
        <begin position="44"/>
        <end position="271"/>
    </location>
</feature>
<accession>A0ABU1ZSC5</accession>
<name>A0ABU1ZSC5_9BURK</name>
<organism evidence="3 4">
    <name type="scientific">Rhodoferax saidenbachensis</name>
    <dbReference type="NCBI Taxonomy" id="1484693"/>
    <lineage>
        <taxon>Bacteria</taxon>
        <taxon>Pseudomonadati</taxon>
        <taxon>Pseudomonadota</taxon>
        <taxon>Betaproteobacteria</taxon>
        <taxon>Burkholderiales</taxon>
        <taxon>Comamonadaceae</taxon>
        <taxon>Rhodoferax</taxon>
    </lineage>
</organism>
<sequence>MGAIRFFSQSAIRTIKRLVLPWLWRGLWLTCLAPMGISAAHAQTLVLAAADSVPTAYVENGKQVGLLVDVVNEVFKRTGYSVEIAIMPWARCLAEVKAGRIDGIFSVYQTRERQEFLTYAEEVLITQVQAFFVRKDSAITFDGDLNKLSELRIGIINQTSYGPRLDSALEKGVFKKVDVANNVSASIKKLLVDRVDVVPSYRHVALDSARTLGLAGSIKELSPAIAAIPSYLAFTNKKDYAKVISAYNLALRSMKKDGTYDAIFNKYLAGPDVRKTNPDLP</sequence>
<keyword evidence="4" id="KW-1185">Reference proteome</keyword>
<proteinExistence type="predicted"/>
<gene>
    <name evidence="3" type="ORF">J2X15_003607</name>
</gene>
<dbReference type="EMBL" id="JAVDXO010000010">
    <property type="protein sequence ID" value="MDR7308298.1"/>
    <property type="molecule type" value="Genomic_DNA"/>
</dbReference>
<protein>
    <submittedName>
        <fullName evidence="3">Polar amino acid transport system substrate-binding protein</fullName>
    </submittedName>
</protein>